<feature type="compositionally biased region" description="Basic residues" evidence="9">
    <location>
        <begin position="60"/>
        <end position="75"/>
    </location>
</feature>
<dbReference type="InterPro" id="IPR018247">
    <property type="entry name" value="EF_Hand_1_Ca_BS"/>
</dbReference>
<feature type="compositionally biased region" description="Basic and acidic residues" evidence="9">
    <location>
        <begin position="164"/>
        <end position="187"/>
    </location>
</feature>
<evidence type="ECO:0000256" key="5">
    <source>
        <dbReference type="ARBA" id="ARBA00022603"/>
    </source>
</evidence>
<keyword evidence="6" id="KW-0808">Transferase</keyword>
<organism evidence="10 11">
    <name type="scientific">Aplysia californica</name>
    <name type="common">California sea hare</name>
    <dbReference type="NCBI Taxonomy" id="6500"/>
    <lineage>
        <taxon>Eukaryota</taxon>
        <taxon>Metazoa</taxon>
        <taxon>Spiralia</taxon>
        <taxon>Lophotrochozoa</taxon>
        <taxon>Mollusca</taxon>
        <taxon>Gastropoda</taxon>
        <taxon>Heterobranchia</taxon>
        <taxon>Euthyneura</taxon>
        <taxon>Tectipleura</taxon>
        <taxon>Aplysiida</taxon>
        <taxon>Aplysioidea</taxon>
        <taxon>Aplysiidae</taxon>
        <taxon>Aplysia</taxon>
    </lineage>
</organism>
<dbReference type="GeneID" id="101850286"/>
<evidence type="ECO:0000313" key="10">
    <source>
        <dbReference type="Proteomes" id="UP000694888"/>
    </source>
</evidence>
<evidence type="ECO:0000256" key="2">
    <source>
        <dbReference type="ARBA" id="ARBA00006301"/>
    </source>
</evidence>
<sequence length="710" mass="79207">MFDFEGSNWDVDTTAEKLNTSLFGSAKKRKLQKAKALSQQNGQQAASAVIPDSDDETFTKKGKRKLKERNRKLKKPQKELNDEDGSGSVDMDEVLEAGDMAHGKQKNKKVQSEVSGVVKTGKKKKGKKESSSDLNAGTVAKKVKATTNDQDGVSVQKKGKKRKLTDTEKIEEKQVTKKQKQAEKVDGTGDGSVSANTAEKPKRKRNRKKKNNSKKNKYLHLALNKKEKSAENSSTQDHSQDDSKPSVEAITSPSDSSKGTDLTQEKVMIPKEKKKKNLKNKPNLQTENITVNSKQTPPMNEKKKKNPQQKQSLPNVNKQSLPNVNKLPNENMQNLPKEKKQSLPKENGKEKGQTMSKKMSKKLKSQPTVAPETPQNQNLQKDTEKDLSPQKSKAPDKRVKYKTNILTKMLNDSSIFSSPSAELTPSPKRKDLSEFAEDEDISTASQLGKKKKRKNGSSMIETVPRNLENESESKSLSKTPVLPNASIWGKAAALTQQARDTLDSARFRYINEQLYSCKGVEALQMFRSDRDAFNVYHGGYRNQVSKWEVNPLTVIIKQLNNKSDALVVADFGCGEAKLAESVPQKVHSFDLVALNKRVTACDMSHTPLQSETVDVAVFCLSLMGTNLNDYLREANRVLKTGGILKLAEVTSRFSGLSQFINGVTSQGFLLLNKRDLTQMFYLMDFKKVKTVKKSPPGAELKLKPCIYKRR</sequence>
<feature type="compositionally biased region" description="Acidic residues" evidence="9">
    <location>
        <begin position="81"/>
        <end position="96"/>
    </location>
</feature>
<feature type="compositionally biased region" description="Basic and acidic residues" evidence="9">
    <location>
        <begin position="336"/>
        <end position="352"/>
    </location>
</feature>
<evidence type="ECO:0000256" key="8">
    <source>
        <dbReference type="ARBA" id="ARBA00023242"/>
    </source>
</evidence>
<protein>
    <recommendedName>
        <fullName evidence="3">Ribosomal RNA-processing protein 8</fullName>
    </recommendedName>
</protein>
<evidence type="ECO:0000256" key="3">
    <source>
        <dbReference type="ARBA" id="ARBA00020203"/>
    </source>
</evidence>
<evidence type="ECO:0000256" key="6">
    <source>
        <dbReference type="ARBA" id="ARBA00022679"/>
    </source>
</evidence>
<dbReference type="PROSITE" id="PS00018">
    <property type="entry name" value="EF_HAND_1"/>
    <property type="match status" value="1"/>
</dbReference>
<feature type="compositionally biased region" description="Polar residues" evidence="9">
    <location>
        <begin position="285"/>
        <end position="296"/>
    </location>
</feature>
<dbReference type="Gene3D" id="1.10.10.2150">
    <property type="entry name" value="Ribosomal RNA-processing protein 8, N-terminal domain"/>
    <property type="match status" value="1"/>
</dbReference>
<dbReference type="PANTHER" id="PTHR12787">
    <property type="entry name" value="RIBOSOMAL RNA-PROCESSING PROTEIN 8"/>
    <property type="match status" value="1"/>
</dbReference>
<accession>A0ABM1AB42</accession>
<dbReference type="SUPFAM" id="SSF53335">
    <property type="entry name" value="S-adenosyl-L-methionine-dependent methyltransferases"/>
    <property type="match status" value="1"/>
</dbReference>
<evidence type="ECO:0000256" key="4">
    <source>
        <dbReference type="ARBA" id="ARBA00022552"/>
    </source>
</evidence>
<comment type="similarity">
    <text evidence="2">Belongs to the methyltransferase superfamily. RRP8 family.</text>
</comment>
<keyword evidence="7" id="KW-0949">S-adenosyl-L-methionine</keyword>
<evidence type="ECO:0000256" key="9">
    <source>
        <dbReference type="SAM" id="MobiDB-lite"/>
    </source>
</evidence>
<dbReference type="Proteomes" id="UP000694888">
    <property type="component" value="Unplaced"/>
</dbReference>
<dbReference type="Pfam" id="PF05148">
    <property type="entry name" value="Methyltransf_8"/>
    <property type="match status" value="1"/>
</dbReference>
<dbReference type="InterPro" id="IPR029063">
    <property type="entry name" value="SAM-dependent_MTases_sf"/>
</dbReference>
<keyword evidence="4" id="KW-0698">rRNA processing</keyword>
<dbReference type="Gene3D" id="3.40.50.150">
    <property type="entry name" value="Vaccinia Virus protein VP39"/>
    <property type="match status" value="1"/>
</dbReference>
<feature type="compositionally biased region" description="Basic residues" evidence="9">
    <location>
        <begin position="201"/>
        <end position="218"/>
    </location>
</feature>
<evidence type="ECO:0000313" key="11">
    <source>
        <dbReference type="RefSeq" id="XP_012944322.2"/>
    </source>
</evidence>
<feature type="compositionally biased region" description="Polar residues" evidence="9">
    <location>
        <begin position="316"/>
        <end position="334"/>
    </location>
</feature>
<proteinExistence type="inferred from homology"/>
<dbReference type="RefSeq" id="XP_012944322.2">
    <property type="nucleotide sequence ID" value="XM_013088868.2"/>
</dbReference>
<comment type="subcellular location">
    <subcellularLocation>
        <location evidence="1">Nucleus</location>
        <location evidence="1">Nucleolus</location>
    </subcellularLocation>
</comment>
<evidence type="ECO:0000256" key="1">
    <source>
        <dbReference type="ARBA" id="ARBA00004604"/>
    </source>
</evidence>
<evidence type="ECO:0000256" key="7">
    <source>
        <dbReference type="ARBA" id="ARBA00022691"/>
    </source>
</evidence>
<keyword evidence="5" id="KW-0489">Methyltransferase</keyword>
<dbReference type="InterPro" id="IPR042036">
    <property type="entry name" value="RRP8_N"/>
</dbReference>
<keyword evidence="8" id="KW-0539">Nucleus</keyword>
<feature type="region of interest" description="Disordered" evidence="9">
    <location>
        <begin position="34"/>
        <end position="402"/>
    </location>
</feature>
<gene>
    <name evidence="11" type="primary">LOC101850286</name>
</gene>
<feature type="region of interest" description="Disordered" evidence="9">
    <location>
        <begin position="415"/>
        <end position="479"/>
    </location>
</feature>
<feature type="compositionally biased region" description="Basic and acidic residues" evidence="9">
    <location>
        <begin position="381"/>
        <end position="398"/>
    </location>
</feature>
<dbReference type="CDD" id="cd02440">
    <property type="entry name" value="AdoMet_MTases"/>
    <property type="match status" value="1"/>
</dbReference>
<name>A0ABM1AB42_APLCA</name>
<dbReference type="PANTHER" id="PTHR12787:SF0">
    <property type="entry name" value="RIBOSOMAL RNA-PROCESSING PROTEIN 8"/>
    <property type="match status" value="1"/>
</dbReference>
<reference evidence="11" key="1">
    <citation type="submission" date="2025-08" db="UniProtKB">
        <authorList>
            <consortium name="RefSeq"/>
        </authorList>
    </citation>
    <scope>IDENTIFICATION</scope>
</reference>
<keyword evidence="10" id="KW-1185">Reference proteome</keyword>
<dbReference type="InterPro" id="IPR007823">
    <property type="entry name" value="RRP8"/>
</dbReference>
<feature type="compositionally biased region" description="Polar residues" evidence="9">
    <location>
        <begin position="249"/>
        <end position="262"/>
    </location>
</feature>